<dbReference type="AlphaFoldDB" id="A0A6H5J2U3"/>
<name>A0A6H5J2U3_9HYME</name>
<dbReference type="SMART" id="SM00355">
    <property type="entry name" value="ZnF_C2H2"/>
    <property type="match status" value="2"/>
</dbReference>
<feature type="transmembrane region" description="Helical" evidence="6">
    <location>
        <begin position="358"/>
        <end position="377"/>
    </location>
</feature>
<dbReference type="GO" id="GO:0000978">
    <property type="term" value="F:RNA polymerase II cis-regulatory region sequence-specific DNA binding"/>
    <property type="evidence" value="ECO:0007669"/>
    <property type="project" value="TreeGrafter"/>
</dbReference>
<reference evidence="8 9" key="1">
    <citation type="submission" date="2020-02" db="EMBL/GenBank/DDBJ databases">
        <authorList>
            <person name="Ferguson B K."/>
        </authorList>
    </citation>
    <scope>NUCLEOTIDE SEQUENCE [LARGE SCALE GENOMIC DNA]</scope>
</reference>
<gene>
    <name evidence="8" type="ORF">TBRA_LOCUS15922</name>
</gene>
<keyword evidence="6" id="KW-0812">Transmembrane</keyword>
<evidence type="ECO:0000313" key="8">
    <source>
        <dbReference type="EMBL" id="CAB0044334.1"/>
    </source>
</evidence>
<protein>
    <recommendedName>
        <fullName evidence="7">C2H2-type domain-containing protein</fullName>
    </recommendedName>
</protein>
<feature type="region of interest" description="Disordered" evidence="5">
    <location>
        <begin position="512"/>
        <end position="539"/>
    </location>
</feature>
<dbReference type="FunFam" id="3.30.160.60:FF:000007">
    <property type="entry name" value="Basic krueppel-like factor 3"/>
    <property type="match status" value="1"/>
</dbReference>
<organism evidence="8 9">
    <name type="scientific">Trichogramma brassicae</name>
    <dbReference type="NCBI Taxonomy" id="86971"/>
    <lineage>
        <taxon>Eukaryota</taxon>
        <taxon>Metazoa</taxon>
        <taxon>Ecdysozoa</taxon>
        <taxon>Arthropoda</taxon>
        <taxon>Hexapoda</taxon>
        <taxon>Insecta</taxon>
        <taxon>Pterygota</taxon>
        <taxon>Neoptera</taxon>
        <taxon>Endopterygota</taxon>
        <taxon>Hymenoptera</taxon>
        <taxon>Apocrita</taxon>
        <taxon>Proctotrupomorpha</taxon>
        <taxon>Chalcidoidea</taxon>
        <taxon>Trichogrammatidae</taxon>
        <taxon>Trichogramma</taxon>
    </lineage>
</organism>
<dbReference type="PANTHER" id="PTHR23235">
    <property type="entry name" value="KRUEPPEL-LIKE TRANSCRIPTION FACTOR"/>
    <property type="match status" value="1"/>
</dbReference>
<proteinExistence type="predicted"/>
<evidence type="ECO:0000256" key="3">
    <source>
        <dbReference type="ARBA" id="ARBA00022833"/>
    </source>
</evidence>
<feature type="domain" description="C2H2-type" evidence="7">
    <location>
        <begin position="239"/>
        <end position="268"/>
    </location>
</feature>
<evidence type="ECO:0000256" key="1">
    <source>
        <dbReference type="ARBA" id="ARBA00022723"/>
    </source>
</evidence>
<dbReference type="Gene3D" id="3.30.160.60">
    <property type="entry name" value="Classic Zinc Finger"/>
    <property type="match status" value="2"/>
</dbReference>
<dbReference type="InterPro" id="IPR013087">
    <property type="entry name" value="Znf_C2H2_type"/>
</dbReference>
<keyword evidence="6" id="KW-1133">Transmembrane helix</keyword>
<dbReference type="GO" id="GO:0000981">
    <property type="term" value="F:DNA-binding transcription factor activity, RNA polymerase II-specific"/>
    <property type="evidence" value="ECO:0007669"/>
    <property type="project" value="TreeGrafter"/>
</dbReference>
<evidence type="ECO:0000259" key="7">
    <source>
        <dbReference type="PROSITE" id="PS50157"/>
    </source>
</evidence>
<dbReference type="PANTHER" id="PTHR23235:SF170">
    <property type="entry name" value="FI01014P-RELATED"/>
    <property type="match status" value="1"/>
</dbReference>
<evidence type="ECO:0000313" key="9">
    <source>
        <dbReference type="Proteomes" id="UP000479190"/>
    </source>
</evidence>
<dbReference type="PROSITE" id="PS00028">
    <property type="entry name" value="ZINC_FINGER_C2H2_1"/>
    <property type="match status" value="1"/>
</dbReference>
<evidence type="ECO:0000256" key="2">
    <source>
        <dbReference type="ARBA" id="ARBA00022771"/>
    </source>
</evidence>
<dbReference type="PROSITE" id="PS50157">
    <property type="entry name" value="ZINC_FINGER_C2H2_2"/>
    <property type="match status" value="2"/>
</dbReference>
<keyword evidence="2 4" id="KW-0863">Zinc-finger</keyword>
<dbReference type="OrthoDB" id="6365676at2759"/>
<dbReference type="GO" id="GO:0008270">
    <property type="term" value="F:zinc ion binding"/>
    <property type="evidence" value="ECO:0007669"/>
    <property type="project" value="UniProtKB-KW"/>
</dbReference>
<keyword evidence="1" id="KW-0479">Metal-binding</keyword>
<evidence type="ECO:0000256" key="4">
    <source>
        <dbReference type="PROSITE-ProRule" id="PRU00042"/>
    </source>
</evidence>
<sequence>MNPANNNNYIQESDANGQYSNMYNYFQGGSYNNNNIMYTANNNNIIYTNNNNNNNNNSSIINTNNSNLMHNTINSNNGPYSNPGQYMWQPFGYQPIPTPAYETEPKTYTNLDCKPVQQLEAAYPAPIQPNVLPIFNPQSQASNMEAVAPVPIPSYQQLGWADCPPQPSLTHQATAIKPEPQLVETTYQPLTPPDSVSPGCSSSADENFCYPALKKTCRCTCTNCKSLNPVLGADGKKIHVCHVTGCTKQYGKTSHLKAHLRHHFGEKPYKCPWYPCGKGFTRSDELQRHRERKREKFYSMVTISYWNEDDARALAPRSTYYNLVLLPEVVRVNTKGSQHSVSSANLHGHTWFLLLRRFFFFASASAMAALAYMYTWVMSACNRCGARVLDNLAPVILPEKKAIAFARIRRVAYSFVCKHISFEEADEVVRRNDDQVVKSACCAQFVNFIGRALRHVSSPFDNHIRCKQKRSDFYLHTGVSIIKFGRTRAISLASVAIYICARECNSRTAAAAQHTRNDEAEGLKKKRPNQARTSGKKSQAAAAAAIRASELWIARMEESSARTRLIPVINASKQHAATAAAAAPSRISQRWIYTEGIYGIRA</sequence>
<dbReference type="Proteomes" id="UP000479190">
    <property type="component" value="Unassembled WGS sequence"/>
</dbReference>
<evidence type="ECO:0000256" key="5">
    <source>
        <dbReference type="SAM" id="MobiDB-lite"/>
    </source>
</evidence>
<dbReference type="EMBL" id="CADCXV010001427">
    <property type="protein sequence ID" value="CAB0044334.1"/>
    <property type="molecule type" value="Genomic_DNA"/>
</dbReference>
<keyword evidence="6" id="KW-0472">Membrane</keyword>
<feature type="domain" description="C2H2-type" evidence="7">
    <location>
        <begin position="269"/>
        <end position="290"/>
    </location>
</feature>
<dbReference type="InterPro" id="IPR036236">
    <property type="entry name" value="Znf_C2H2_sf"/>
</dbReference>
<keyword evidence="3" id="KW-0862">Zinc</keyword>
<dbReference type="SUPFAM" id="SSF57667">
    <property type="entry name" value="beta-beta-alpha zinc fingers"/>
    <property type="match status" value="1"/>
</dbReference>
<accession>A0A6H5J2U3</accession>
<keyword evidence="9" id="KW-1185">Reference proteome</keyword>
<evidence type="ECO:0000256" key="6">
    <source>
        <dbReference type="SAM" id="Phobius"/>
    </source>
</evidence>